<reference evidence="2 3" key="1">
    <citation type="submission" date="2016-10" db="EMBL/GenBank/DDBJ databases">
        <authorList>
            <person name="de Groot N.N."/>
        </authorList>
    </citation>
    <scope>NUCLEOTIDE SEQUENCE [LARGE SCALE GENOMIC DNA]</scope>
    <source>
        <strain evidence="2 3">DSM 44993</strain>
    </source>
</reference>
<feature type="signal peptide" evidence="1">
    <location>
        <begin position="1"/>
        <end position="34"/>
    </location>
</feature>
<gene>
    <name evidence="2" type="ORF">SAMN04489732_116213</name>
</gene>
<keyword evidence="1" id="KW-0732">Signal</keyword>
<organism evidence="2 3">
    <name type="scientific">Amycolatopsis saalfeldensis</name>
    <dbReference type="NCBI Taxonomy" id="394193"/>
    <lineage>
        <taxon>Bacteria</taxon>
        <taxon>Bacillati</taxon>
        <taxon>Actinomycetota</taxon>
        <taxon>Actinomycetes</taxon>
        <taxon>Pseudonocardiales</taxon>
        <taxon>Pseudonocardiaceae</taxon>
        <taxon>Amycolatopsis</taxon>
    </lineage>
</organism>
<evidence type="ECO:0000313" key="2">
    <source>
        <dbReference type="EMBL" id="SEP51671.1"/>
    </source>
</evidence>
<dbReference type="AlphaFoldDB" id="A0A1H8YI22"/>
<dbReference type="EMBL" id="FOEF01000016">
    <property type="protein sequence ID" value="SEP51671.1"/>
    <property type="molecule type" value="Genomic_DNA"/>
</dbReference>
<accession>A0A1H8YI22</accession>
<dbReference type="PROSITE" id="PS51257">
    <property type="entry name" value="PROKAR_LIPOPROTEIN"/>
    <property type="match status" value="1"/>
</dbReference>
<name>A0A1H8YI22_9PSEU</name>
<dbReference type="Proteomes" id="UP000198582">
    <property type="component" value="Unassembled WGS sequence"/>
</dbReference>
<evidence type="ECO:0000313" key="3">
    <source>
        <dbReference type="Proteomes" id="UP000198582"/>
    </source>
</evidence>
<feature type="chain" id="PRO_5011772230" evidence="1">
    <location>
        <begin position="35"/>
        <end position="245"/>
    </location>
</feature>
<protein>
    <submittedName>
        <fullName evidence="2">Uncharacterized protein</fullName>
    </submittedName>
</protein>
<sequence>MTLSLRARAAVSRFLVFGAVVLGCASLTAPAAQAAAPVYGDFSLMFSRSAGQYAPPGEQAFQWAWSPQSATESQISWGDPKTWPPSYAEHFLRDGDWVLLDGWGGNGTYYTQRVTSEELCHGTACTPLPSDGGRQHYVQWTVPSEDYRLVANGTVTEQSSGKSFQFRHAQTWGAPAPCSSARFGARTCVTQSESWSDNNGLPAGAPIRETLRRDIKIAKGLGMAFAIDQQVPSPWHAEATEYWNW</sequence>
<proteinExistence type="predicted"/>
<dbReference type="STRING" id="394193.SAMN04489732_116213"/>
<keyword evidence="3" id="KW-1185">Reference proteome</keyword>
<dbReference type="RefSeq" id="WP_245787590.1">
    <property type="nucleotide sequence ID" value="NZ_FOEF01000016.1"/>
</dbReference>
<evidence type="ECO:0000256" key="1">
    <source>
        <dbReference type="SAM" id="SignalP"/>
    </source>
</evidence>